<dbReference type="EMBL" id="JAUSQW010000001">
    <property type="protein sequence ID" value="MDP9800263.1"/>
    <property type="molecule type" value="Genomic_DNA"/>
</dbReference>
<organism evidence="2 3">
    <name type="scientific">Arcanobacterium wilhelmae</name>
    <dbReference type="NCBI Taxonomy" id="1803177"/>
    <lineage>
        <taxon>Bacteria</taxon>
        <taxon>Bacillati</taxon>
        <taxon>Actinomycetota</taxon>
        <taxon>Actinomycetes</taxon>
        <taxon>Actinomycetales</taxon>
        <taxon>Actinomycetaceae</taxon>
        <taxon>Arcanobacterium</taxon>
    </lineage>
</organism>
<accession>A0ABT9N985</accession>
<feature type="region of interest" description="Disordered" evidence="1">
    <location>
        <begin position="293"/>
        <end position="349"/>
    </location>
</feature>
<dbReference type="Pfam" id="PF09754">
    <property type="entry name" value="PAC2"/>
    <property type="match status" value="1"/>
</dbReference>
<name>A0ABT9N985_9ACTO</name>
<evidence type="ECO:0000256" key="1">
    <source>
        <dbReference type="SAM" id="MobiDB-lite"/>
    </source>
</evidence>
<evidence type="ECO:0000313" key="2">
    <source>
        <dbReference type="EMBL" id="MDP9800263.1"/>
    </source>
</evidence>
<sequence>MPTYIHIDPSLTNIEVDTLVLNLVDRLVDAGEVAATMEAVISDLDYVGIATFDSDPLYDFRAQRPIATYADGRLAEVSAPGMDLKLVTDVQGHTFLYISGQEPDFHWPVLAKDIVEIATHYNISHLYSFGGMPAPVPHTRPADMVVRSTQPRDNEILHAYVEHYGTLADMVENEAAKRGLAATSIRTRVPGYLARGDHPFFSAALAVAKMLASLGGPVIPVGDLEQRVDEQMGFLAAAVESNPELAELVAKLEADYDRLPEGVGFVRNGDPEIPTSDEIGEAVERFLEMREEKPLEEAVKKSKAKNPPVRRGRHAWRAPTSGEEESSAEPGSAEPHTDAEPPASEGATE</sequence>
<comment type="caution">
    <text evidence="2">The sequence shown here is derived from an EMBL/GenBank/DDBJ whole genome shotgun (WGS) entry which is preliminary data.</text>
</comment>
<feature type="compositionally biased region" description="Basic residues" evidence="1">
    <location>
        <begin position="301"/>
        <end position="316"/>
    </location>
</feature>
<dbReference type="InterPro" id="IPR019151">
    <property type="entry name" value="Proteasome_assmbl_chaperone_2"/>
</dbReference>
<protein>
    <recommendedName>
        <fullName evidence="4">PAC2 family protein</fullName>
    </recommendedName>
</protein>
<dbReference type="InterPro" id="IPR038389">
    <property type="entry name" value="PSMG2_sf"/>
</dbReference>
<keyword evidence="3" id="KW-1185">Reference proteome</keyword>
<proteinExistence type="predicted"/>
<reference evidence="2 3" key="1">
    <citation type="submission" date="2023-07" db="EMBL/GenBank/DDBJ databases">
        <title>Sequencing the genomes of 1000 actinobacteria strains.</title>
        <authorList>
            <person name="Klenk H.-P."/>
        </authorList>
    </citation>
    <scope>NUCLEOTIDE SEQUENCE [LARGE SCALE GENOMIC DNA]</scope>
    <source>
        <strain evidence="2 3">DSM 102162</strain>
    </source>
</reference>
<dbReference type="Proteomes" id="UP001235966">
    <property type="component" value="Unassembled WGS sequence"/>
</dbReference>
<dbReference type="SUPFAM" id="SSF159659">
    <property type="entry name" value="Cgl1923-like"/>
    <property type="match status" value="1"/>
</dbReference>
<evidence type="ECO:0008006" key="4">
    <source>
        <dbReference type="Google" id="ProtNLM"/>
    </source>
</evidence>
<gene>
    <name evidence="2" type="ORF">J2S49_000339</name>
</gene>
<dbReference type="RefSeq" id="WP_278057660.1">
    <property type="nucleotide sequence ID" value="NZ_CP121247.1"/>
</dbReference>
<evidence type="ECO:0000313" key="3">
    <source>
        <dbReference type="Proteomes" id="UP001235966"/>
    </source>
</evidence>
<dbReference type="Gene3D" id="3.40.50.10900">
    <property type="entry name" value="PAC-like subunit"/>
    <property type="match status" value="1"/>
</dbReference>